<evidence type="ECO:0000313" key="9">
    <source>
        <dbReference type="EMBL" id="EEN82133.1"/>
    </source>
</evidence>
<comment type="function">
    <text evidence="7">Low-potential electron donor to a number of redox enzymes.</text>
</comment>
<proteinExistence type="inferred from homology"/>
<dbReference type="RefSeq" id="WP_004334855.1">
    <property type="nucleotide sequence ID" value="NZ_ACNN01000032.1"/>
</dbReference>
<dbReference type="GeneID" id="93365831"/>
<evidence type="ECO:0000256" key="3">
    <source>
        <dbReference type="ARBA" id="ARBA00022448"/>
    </source>
</evidence>
<dbReference type="Gene3D" id="3.40.50.360">
    <property type="match status" value="1"/>
</dbReference>
<accession>C3JCG6</accession>
<dbReference type="NCBIfam" id="TIGR01752">
    <property type="entry name" value="flav_long"/>
    <property type="match status" value="1"/>
</dbReference>
<dbReference type="GO" id="GO:0010181">
    <property type="term" value="F:FMN binding"/>
    <property type="evidence" value="ECO:0007669"/>
    <property type="project" value="UniProtKB-UniRule"/>
</dbReference>
<name>C3JCG6_POREA</name>
<keyword evidence="5 7" id="KW-0288">FMN</keyword>
<feature type="domain" description="Flavodoxin-like" evidence="8">
    <location>
        <begin position="4"/>
        <end position="164"/>
    </location>
</feature>
<dbReference type="InterPro" id="IPR050619">
    <property type="entry name" value="Flavodoxin"/>
</dbReference>
<organism evidence="9 10">
    <name type="scientific">Porphyromonas endodontalis (strain ATCC 35406 / DSM 24491 / JCM 8526 / CCUG 16442 / BCRC 14492 / NCTC 13058 / HG 370)</name>
    <name type="common">Bacteroides endodontalis</name>
    <dbReference type="NCBI Taxonomy" id="553175"/>
    <lineage>
        <taxon>Bacteria</taxon>
        <taxon>Pseudomonadati</taxon>
        <taxon>Bacteroidota</taxon>
        <taxon>Bacteroidia</taxon>
        <taxon>Bacteroidales</taxon>
        <taxon>Porphyromonadaceae</taxon>
        <taxon>Porphyromonas</taxon>
    </lineage>
</organism>
<keyword evidence="6 7" id="KW-0249">Electron transport</keyword>
<gene>
    <name evidence="9" type="ORF">POREN0001_0111</name>
</gene>
<evidence type="ECO:0000256" key="7">
    <source>
        <dbReference type="PIRNR" id="PIRNR038996"/>
    </source>
</evidence>
<reference evidence="9 10" key="1">
    <citation type="submission" date="2009-04" db="EMBL/GenBank/DDBJ databases">
        <authorList>
            <person name="Sebastian Y."/>
            <person name="Madupu R."/>
            <person name="Durkin A.S."/>
            <person name="Torralba M."/>
            <person name="Methe B."/>
            <person name="Sutton G.G."/>
            <person name="Strausberg R.L."/>
            <person name="Nelson K.E."/>
        </authorList>
    </citation>
    <scope>NUCLEOTIDE SEQUENCE [LARGE SCALE GENOMIC DNA]</scope>
    <source>
        <strain evidence="10">ATCC 35406 / BCRC 14492 / JCM 8526 / NCTC 13058 / HG 370</strain>
    </source>
</reference>
<dbReference type="STRING" id="553175.POREN0001_0111"/>
<comment type="caution">
    <text evidence="9">The sequence shown here is derived from an EMBL/GenBank/DDBJ whole genome shotgun (WGS) entry which is preliminary data.</text>
</comment>
<dbReference type="PANTHER" id="PTHR42809:SF1">
    <property type="entry name" value="FLAVODOXIN 1"/>
    <property type="match status" value="1"/>
</dbReference>
<dbReference type="EMBL" id="ACNN01000032">
    <property type="protein sequence ID" value="EEN82133.1"/>
    <property type="molecule type" value="Genomic_DNA"/>
</dbReference>
<evidence type="ECO:0000256" key="4">
    <source>
        <dbReference type="ARBA" id="ARBA00022630"/>
    </source>
</evidence>
<sequence length="167" mass="17760">MKKIGIYFGSSSGTTADVTKTIAKRLGVDAADIHDVASADATSMANYDVLLLGSSTWGMGDLQDDWESFLPKAKGQNLAGKCVGLFGCGDSSSYSDTFCDALATIKEEMEGTSCTFIGEVAAEDYGYDETRCEQGGKLIGLLLDEINESDKTGDRIDNWVAALQPNL</sequence>
<dbReference type="InterPro" id="IPR008254">
    <property type="entry name" value="Flavodoxin/NO_synth"/>
</dbReference>
<keyword evidence="10" id="KW-1185">Reference proteome</keyword>
<evidence type="ECO:0000256" key="5">
    <source>
        <dbReference type="ARBA" id="ARBA00022643"/>
    </source>
</evidence>
<keyword evidence="4 7" id="KW-0285">Flavoprotein</keyword>
<dbReference type="SUPFAM" id="SSF52218">
    <property type="entry name" value="Flavoproteins"/>
    <property type="match status" value="1"/>
</dbReference>
<dbReference type="PIRSF" id="PIRSF038996">
    <property type="entry name" value="FldA"/>
    <property type="match status" value="1"/>
</dbReference>
<evidence type="ECO:0000313" key="10">
    <source>
        <dbReference type="Proteomes" id="UP000004295"/>
    </source>
</evidence>
<keyword evidence="3 7" id="KW-0813">Transport</keyword>
<dbReference type="NCBIfam" id="NF006739">
    <property type="entry name" value="PRK09267.1-5"/>
    <property type="match status" value="1"/>
</dbReference>
<comment type="similarity">
    <text evidence="2 7">Belongs to the flavodoxin family.</text>
</comment>
<evidence type="ECO:0000256" key="2">
    <source>
        <dbReference type="ARBA" id="ARBA00005267"/>
    </source>
</evidence>
<dbReference type="AlphaFoldDB" id="C3JCG6"/>
<dbReference type="InterPro" id="IPR010086">
    <property type="entry name" value="Flavodoxin_lc"/>
</dbReference>
<dbReference type="eggNOG" id="COG0716">
    <property type="taxonomic scope" value="Bacteria"/>
</dbReference>
<evidence type="ECO:0000256" key="6">
    <source>
        <dbReference type="ARBA" id="ARBA00022982"/>
    </source>
</evidence>
<protein>
    <recommendedName>
        <fullName evidence="7">Flavodoxin</fullName>
    </recommendedName>
</protein>
<dbReference type="InterPro" id="IPR029039">
    <property type="entry name" value="Flavoprotein-like_sf"/>
</dbReference>
<dbReference type="GO" id="GO:0009055">
    <property type="term" value="F:electron transfer activity"/>
    <property type="evidence" value="ECO:0007669"/>
    <property type="project" value="UniProtKB-UniRule"/>
</dbReference>
<evidence type="ECO:0000259" key="8">
    <source>
        <dbReference type="PROSITE" id="PS50902"/>
    </source>
</evidence>
<dbReference type="PROSITE" id="PS50902">
    <property type="entry name" value="FLAVODOXIN_LIKE"/>
    <property type="match status" value="1"/>
</dbReference>
<dbReference type="Pfam" id="PF00258">
    <property type="entry name" value="Flavodoxin_1"/>
    <property type="match status" value="1"/>
</dbReference>
<dbReference type="Proteomes" id="UP000004295">
    <property type="component" value="Unassembled WGS sequence"/>
</dbReference>
<comment type="cofactor">
    <cofactor evidence="1 7">
        <name>FMN</name>
        <dbReference type="ChEBI" id="CHEBI:58210"/>
    </cofactor>
</comment>
<evidence type="ECO:0000256" key="1">
    <source>
        <dbReference type="ARBA" id="ARBA00001917"/>
    </source>
</evidence>
<dbReference type="PANTHER" id="PTHR42809">
    <property type="entry name" value="FLAVODOXIN 2"/>
    <property type="match status" value="1"/>
</dbReference>